<dbReference type="SUPFAM" id="SSF81606">
    <property type="entry name" value="PP2C-like"/>
    <property type="match status" value="1"/>
</dbReference>
<comment type="catalytic activity">
    <reaction evidence="1">
        <text>O-phospho-L-threonyl-[protein] + H2O = L-threonyl-[protein] + phosphate</text>
        <dbReference type="Rhea" id="RHEA:47004"/>
        <dbReference type="Rhea" id="RHEA-COMP:11060"/>
        <dbReference type="Rhea" id="RHEA-COMP:11605"/>
        <dbReference type="ChEBI" id="CHEBI:15377"/>
        <dbReference type="ChEBI" id="CHEBI:30013"/>
        <dbReference type="ChEBI" id="CHEBI:43474"/>
        <dbReference type="ChEBI" id="CHEBI:61977"/>
        <dbReference type="EC" id="3.1.3.16"/>
    </reaction>
</comment>
<protein>
    <recommendedName>
        <fullName evidence="1">Protein phosphatase</fullName>
        <ecNumber evidence="1">3.1.3.16</ecNumber>
    </recommendedName>
</protein>
<dbReference type="GO" id="GO:0004722">
    <property type="term" value="F:protein serine/threonine phosphatase activity"/>
    <property type="evidence" value="ECO:0000318"/>
    <property type="project" value="GO_Central"/>
</dbReference>
<keyword evidence="1" id="KW-0904">Protein phosphatase</keyword>
<dbReference type="SMART" id="SM00331">
    <property type="entry name" value="PP2C_SIG"/>
    <property type="match status" value="1"/>
</dbReference>
<proteinExistence type="inferred from homology"/>
<accession>A0A022PSB8</accession>
<comment type="cofactor">
    <cofactor evidence="1">
        <name>Mn(2+)</name>
        <dbReference type="ChEBI" id="CHEBI:29035"/>
    </cofactor>
</comment>
<keyword evidence="1" id="KW-0479">Metal-binding</keyword>
<evidence type="ECO:0000313" key="3">
    <source>
        <dbReference type="EMBL" id="EYU18666.1"/>
    </source>
</evidence>
<dbReference type="OMA" id="EAARCTY"/>
<sequence>MAAITDLGNLTIIADSFYIPKKKQGFPSAGEDAHFFSQSAQVIGVADGVGGCSKSGIDSGEYARELMKNAEHYVRDCRPADVDPKKVLGKAYTNTAAKGSSTACIISLAGNLLTAANVGDSGFMVVRGGKIFYRSPVQQYGFNWPYQLKKAAKNRGMEQAAELAVEVRSGDVVIAGTDGLFDNMFAGEIERIVMEYCLGTYGKLPPSEILAMAALGKSLDKTTVSPFELAARKARKKHSGGKYDDITVVVAYVVPADSSYDEGDDDDNFIVELLRKFFCLQT</sequence>
<comment type="similarity">
    <text evidence="1">Belongs to the PP2C family.</text>
</comment>
<dbReference type="GO" id="GO:0046872">
    <property type="term" value="F:metal ion binding"/>
    <property type="evidence" value="ECO:0007669"/>
    <property type="project" value="UniProtKB-UniRule"/>
</dbReference>
<keyword evidence="4" id="KW-1185">Reference proteome</keyword>
<evidence type="ECO:0000256" key="1">
    <source>
        <dbReference type="RuleBase" id="RU366020"/>
    </source>
</evidence>
<dbReference type="InterPro" id="IPR039123">
    <property type="entry name" value="PPTC7"/>
</dbReference>
<comment type="cofactor">
    <cofactor evidence="1">
        <name>Mg(2+)</name>
        <dbReference type="ChEBI" id="CHEBI:18420"/>
    </cofactor>
</comment>
<comment type="catalytic activity">
    <reaction evidence="1">
        <text>O-phospho-L-seryl-[protein] + H2O = L-seryl-[protein] + phosphate</text>
        <dbReference type="Rhea" id="RHEA:20629"/>
        <dbReference type="Rhea" id="RHEA-COMP:9863"/>
        <dbReference type="Rhea" id="RHEA-COMP:11604"/>
        <dbReference type="ChEBI" id="CHEBI:15377"/>
        <dbReference type="ChEBI" id="CHEBI:29999"/>
        <dbReference type="ChEBI" id="CHEBI:43474"/>
        <dbReference type="ChEBI" id="CHEBI:83421"/>
        <dbReference type="EC" id="3.1.3.16"/>
    </reaction>
</comment>
<dbReference type="PhylomeDB" id="A0A022PSB8"/>
<gene>
    <name evidence="3" type="ORF">MIMGU_mgv1a011411mg</name>
</gene>
<dbReference type="Gene3D" id="3.60.40.10">
    <property type="entry name" value="PPM-type phosphatase domain"/>
    <property type="match status" value="2"/>
</dbReference>
<dbReference type="PROSITE" id="PS51746">
    <property type="entry name" value="PPM_2"/>
    <property type="match status" value="1"/>
</dbReference>
<dbReference type="InterPro" id="IPR001932">
    <property type="entry name" value="PPM-type_phosphatase-like_dom"/>
</dbReference>
<dbReference type="Proteomes" id="UP000030748">
    <property type="component" value="Unassembled WGS sequence"/>
</dbReference>
<name>A0A022PSB8_ERYGU</name>
<organism evidence="3 4">
    <name type="scientific">Erythranthe guttata</name>
    <name type="common">Yellow monkey flower</name>
    <name type="synonym">Mimulus guttatus</name>
    <dbReference type="NCBI Taxonomy" id="4155"/>
    <lineage>
        <taxon>Eukaryota</taxon>
        <taxon>Viridiplantae</taxon>
        <taxon>Streptophyta</taxon>
        <taxon>Embryophyta</taxon>
        <taxon>Tracheophyta</taxon>
        <taxon>Spermatophyta</taxon>
        <taxon>Magnoliopsida</taxon>
        <taxon>eudicotyledons</taxon>
        <taxon>Gunneridae</taxon>
        <taxon>Pentapetalae</taxon>
        <taxon>asterids</taxon>
        <taxon>lamiids</taxon>
        <taxon>Lamiales</taxon>
        <taxon>Phrymaceae</taxon>
        <taxon>Erythranthe</taxon>
    </lineage>
</organism>
<dbReference type="PANTHER" id="PTHR12320:SF81">
    <property type="entry name" value="PROTEIN PHOSPHATASE 2C 23-RELATED"/>
    <property type="match status" value="1"/>
</dbReference>
<keyword evidence="1" id="KW-0460">Magnesium</keyword>
<feature type="domain" description="PPM-type phosphatase" evidence="2">
    <location>
        <begin position="16"/>
        <end position="253"/>
    </location>
</feature>
<dbReference type="EMBL" id="KI632325">
    <property type="protein sequence ID" value="EYU18666.1"/>
    <property type="molecule type" value="Genomic_DNA"/>
</dbReference>
<dbReference type="OrthoDB" id="60843at2759"/>
<dbReference type="eggNOG" id="KOG1379">
    <property type="taxonomic scope" value="Eukaryota"/>
</dbReference>
<keyword evidence="1" id="KW-0378">Hydrolase</keyword>
<dbReference type="AlphaFoldDB" id="A0A022PSB8"/>
<reference evidence="3 4" key="1">
    <citation type="journal article" date="2013" name="Proc. Natl. Acad. Sci. U.S.A.">
        <title>Fine-scale variation in meiotic recombination in Mimulus inferred from population shotgun sequencing.</title>
        <authorList>
            <person name="Hellsten U."/>
            <person name="Wright K.M."/>
            <person name="Jenkins J."/>
            <person name="Shu S."/>
            <person name="Yuan Y."/>
            <person name="Wessler S.R."/>
            <person name="Schmutz J."/>
            <person name="Willis J.H."/>
            <person name="Rokhsar D.S."/>
        </authorList>
    </citation>
    <scope>NUCLEOTIDE SEQUENCE [LARGE SCALE GENOMIC DNA]</scope>
    <source>
        <strain evidence="4">cv. DUN x IM62</strain>
    </source>
</reference>
<dbReference type="InterPro" id="IPR036457">
    <property type="entry name" value="PPM-type-like_dom_sf"/>
</dbReference>
<dbReference type="SMART" id="SM00332">
    <property type="entry name" value="PP2Cc"/>
    <property type="match status" value="1"/>
</dbReference>
<dbReference type="KEGG" id="egt:105949278"/>
<dbReference type="EC" id="3.1.3.16" evidence="1"/>
<dbReference type="PANTHER" id="PTHR12320">
    <property type="entry name" value="PROTEIN PHOSPHATASE 2C"/>
    <property type="match status" value="1"/>
</dbReference>
<keyword evidence="1" id="KW-0464">Manganese</keyword>
<evidence type="ECO:0000313" key="4">
    <source>
        <dbReference type="Proteomes" id="UP000030748"/>
    </source>
</evidence>
<evidence type="ECO:0000259" key="2">
    <source>
        <dbReference type="PROSITE" id="PS51746"/>
    </source>
</evidence>